<evidence type="ECO:0000313" key="4">
    <source>
        <dbReference type="EMBL" id="AZR71963.1"/>
    </source>
</evidence>
<sequence>MRNRFYIITSLALLLVFGLSALGMAKGEYHINIGIGLNDKSAQYKSLVYFKELVEKNSDGRIKIDIYHSSQLGDDREMMEALQLGVQEMTCPSTAPIAPFVNEFKVFDLPFLFPSNEAADYVLDGPVGQKLLDKLADIGIIGLAYWENGYRHLTNSVRPVQSPEDVKGLKIRTMENPIHLAAWRELGANPTPMAFGEVFSAMQQGVVDGQENPWGTIYLQNFYEVQKYATDTGHVYSPFVLMISKKFWDKLPSDLQKVIKDAAIKSKYYNRKLNREMNAEYLEKLKTKMHVTILTPEQRAEFKKAVQPVYEKFADEIGRDLIKEVQQQIEEFQSKK</sequence>
<dbReference type="InterPro" id="IPR004682">
    <property type="entry name" value="TRAP_DctP"/>
</dbReference>
<organism evidence="4 5">
    <name type="scientific">Anoxybacter fermentans</name>
    <dbReference type="NCBI Taxonomy" id="1323375"/>
    <lineage>
        <taxon>Bacteria</taxon>
        <taxon>Bacillati</taxon>
        <taxon>Bacillota</taxon>
        <taxon>Clostridia</taxon>
        <taxon>Halanaerobiales</taxon>
        <taxon>Anoxybacter</taxon>
    </lineage>
</organism>
<dbReference type="GO" id="GO:0055085">
    <property type="term" value="P:transmembrane transport"/>
    <property type="evidence" value="ECO:0007669"/>
    <property type="project" value="InterPro"/>
</dbReference>
<evidence type="ECO:0000256" key="2">
    <source>
        <dbReference type="ARBA" id="ARBA00022448"/>
    </source>
</evidence>
<dbReference type="KEGG" id="aft:BBF96_00210"/>
<accession>A0A3S9SUI0</accession>
<dbReference type="InterPro" id="IPR038404">
    <property type="entry name" value="TRAP_DctP_sf"/>
</dbReference>
<evidence type="ECO:0000256" key="1">
    <source>
        <dbReference type="ARBA" id="ARBA00009023"/>
    </source>
</evidence>
<name>A0A3S9SUI0_9FIRM</name>
<gene>
    <name evidence="4" type="ORF">BBF96_00210</name>
</gene>
<dbReference type="NCBIfam" id="TIGR00787">
    <property type="entry name" value="dctP"/>
    <property type="match status" value="1"/>
</dbReference>
<reference evidence="4 5" key="1">
    <citation type="submission" date="2016-07" db="EMBL/GenBank/DDBJ databases">
        <title>Genome and transcriptome analysis of iron-reducing fermentative bacteria Anoxybacter fermentans.</title>
        <authorList>
            <person name="Zeng X."/>
            <person name="Shao Z."/>
        </authorList>
    </citation>
    <scope>NUCLEOTIDE SEQUENCE [LARGE SCALE GENOMIC DNA]</scope>
    <source>
        <strain evidence="4 5">DY22613</strain>
    </source>
</reference>
<keyword evidence="3" id="KW-0732">Signal</keyword>
<dbReference type="PANTHER" id="PTHR33376:SF7">
    <property type="entry name" value="C4-DICARBOXYLATE-BINDING PROTEIN DCTB"/>
    <property type="match status" value="1"/>
</dbReference>
<dbReference type="PIRSF" id="PIRSF006470">
    <property type="entry name" value="DctB"/>
    <property type="match status" value="1"/>
</dbReference>
<dbReference type="OrthoDB" id="2796at2"/>
<dbReference type="InterPro" id="IPR018389">
    <property type="entry name" value="DctP_fam"/>
</dbReference>
<dbReference type="RefSeq" id="WP_127015294.1">
    <property type="nucleotide sequence ID" value="NZ_CP016379.1"/>
</dbReference>
<dbReference type="GO" id="GO:0030288">
    <property type="term" value="C:outer membrane-bounded periplasmic space"/>
    <property type="evidence" value="ECO:0007669"/>
    <property type="project" value="InterPro"/>
</dbReference>
<evidence type="ECO:0000256" key="3">
    <source>
        <dbReference type="ARBA" id="ARBA00022729"/>
    </source>
</evidence>
<dbReference type="Gene3D" id="3.40.190.170">
    <property type="entry name" value="Bacterial extracellular solute-binding protein, family 7"/>
    <property type="match status" value="1"/>
</dbReference>
<dbReference type="NCBIfam" id="NF037995">
    <property type="entry name" value="TRAP_S1"/>
    <property type="match status" value="1"/>
</dbReference>
<dbReference type="Proteomes" id="UP000267250">
    <property type="component" value="Chromosome"/>
</dbReference>
<keyword evidence="2" id="KW-0813">Transport</keyword>
<dbReference type="PANTHER" id="PTHR33376">
    <property type="match status" value="1"/>
</dbReference>
<dbReference type="CDD" id="cd13679">
    <property type="entry name" value="PBP2_TRAP_YiaO_like"/>
    <property type="match status" value="1"/>
</dbReference>
<keyword evidence="5" id="KW-1185">Reference proteome</keyword>
<dbReference type="Pfam" id="PF03480">
    <property type="entry name" value="DctP"/>
    <property type="match status" value="1"/>
</dbReference>
<evidence type="ECO:0000313" key="5">
    <source>
        <dbReference type="Proteomes" id="UP000267250"/>
    </source>
</evidence>
<comment type="similarity">
    <text evidence="1">Belongs to the bacterial solute-binding protein 7 family.</text>
</comment>
<dbReference type="EMBL" id="CP016379">
    <property type="protein sequence ID" value="AZR71963.1"/>
    <property type="molecule type" value="Genomic_DNA"/>
</dbReference>
<protein>
    <submittedName>
        <fullName evidence="4">ABC transporter substrate-binding protein</fullName>
    </submittedName>
</protein>
<dbReference type="AlphaFoldDB" id="A0A3S9SUI0"/>
<proteinExistence type="inferred from homology"/>